<feature type="transmembrane region" description="Helical" evidence="1">
    <location>
        <begin position="112"/>
        <end position="132"/>
    </location>
</feature>
<evidence type="ECO:0000313" key="3">
    <source>
        <dbReference type="EMBL" id="WMW79475.1"/>
    </source>
</evidence>
<protein>
    <submittedName>
        <fullName evidence="3">DUF5009 domain-containing protein</fullName>
    </submittedName>
</protein>
<gene>
    <name evidence="3" type="ORF">RF679_12550</name>
</gene>
<sequence length="356" mass="39842">MTSQRFDSIDVFRGLTVAAMLLVNNAGDWSYVYPWLEHASWHGCTPADFIFPFFLVIVGVSLDFAYFPKMMEGTSSSSLIAAAWRRAFRIFILGIVLHVIAMYFIPDRQFRLMGVLQRIGICFGMAATLVVLLRSTVRIVVVAGMILIFYCALMSVSGGYEPHHNLADRLDTWVLGSLAYQFDPLSLRAQEPEGLLSTIPSIASVMLGVFAARLLRSRNWRGLVLAAIILAVLGFVWQMVMPWNKQLWTSSFVCWTSAWAFLFIAIFYGLIDYWKLPPVGVSFGRNAVLAYALAWIASCVLALTNAMSHFYPTWFAEGIGAYTSLEFASFAFAACFTGLIGLLMLVLRMCKVFVRL</sequence>
<keyword evidence="1" id="KW-0472">Membrane</keyword>
<organism evidence="3 4">
    <name type="scientific">Undibacterium cyanobacteriorum</name>
    <dbReference type="NCBI Taxonomy" id="3073561"/>
    <lineage>
        <taxon>Bacteria</taxon>
        <taxon>Pseudomonadati</taxon>
        <taxon>Pseudomonadota</taxon>
        <taxon>Betaproteobacteria</taxon>
        <taxon>Burkholderiales</taxon>
        <taxon>Oxalobacteraceae</taxon>
        <taxon>Undibacterium</taxon>
    </lineage>
</organism>
<feature type="transmembrane region" description="Helical" evidence="1">
    <location>
        <begin position="283"/>
        <end position="307"/>
    </location>
</feature>
<reference evidence="3" key="1">
    <citation type="submission" date="2023-09" db="EMBL/GenBank/DDBJ databases">
        <title>Undibacterium sp. 20NA77.5 isolated from freshwater.</title>
        <authorList>
            <person name="Le V."/>
            <person name="Ko S.-R."/>
            <person name="Ahn C.-Y."/>
            <person name="Oh H.-M."/>
        </authorList>
    </citation>
    <scope>NUCLEOTIDE SEQUENCE</scope>
    <source>
        <strain evidence="3">20NA77.5</strain>
    </source>
</reference>
<evidence type="ECO:0000256" key="1">
    <source>
        <dbReference type="SAM" id="Phobius"/>
    </source>
</evidence>
<feature type="transmembrane region" description="Helical" evidence="1">
    <location>
        <begin position="194"/>
        <end position="215"/>
    </location>
</feature>
<feature type="transmembrane region" description="Helical" evidence="1">
    <location>
        <begin position="327"/>
        <end position="347"/>
    </location>
</feature>
<dbReference type="InterPro" id="IPR012429">
    <property type="entry name" value="HGSNAT_cat"/>
</dbReference>
<feature type="transmembrane region" description="Helical" evidence="1">
    <location>
        <begin position="222"/>
        <end position="241"/>
    </location>
</feature>
<dbReference type="PANTHER" id="PTHR31061">
    <property type="entry name" value="LD22376P"/>
    <property type="match status" value="1"/>
</dbReference>
<feature type="transmembrane region" description="Helical" evidence="1">
    <location>
        <begin position="49"/>
        <end position="67"/>
    </location>
</feature>
<feature type="domain" description="Heparan-alpha-glucosaminide N-acetyltransferase catalytic" evidence="2">
    <location>
        <begin position="5"/>
        <end position="221"/>
    </location>
</feature>
<evidence type="ECO:0000259" key="2">
    <source>
        <dbReference type="Pfam" id="PF07786"/>
    </source>
</evidence>
<name>A0ABY9RE20_9BURK</name>
<feature type="transmembrane region" description="Helical" evidence="1">
    <location>
        <begin position="247"/>
        <end position="271"/>
    </location>
</feature>
<keyword evidence="1" id="KW-1133">Transmembrane helix</keyword>
<evidence type="ECO:0000313" key="4">
    <source>
        <dbReference type="Proteomes" id="UP001181355"/>
    </source>
</evidence>
<dbReference type="EMBL" id="CP133720">
    <property type="protein sequence ID" value="WMW79475.1"/>
    <property type="molecule type" value="Genomic_DNA"/>
</dbReference>
<feature type="transmembrane region" description="Helical" evidence="1">
    <location>
        <begin position="139"/>
        <end position="160"/>
    </location>
</feature>
<feature type="transmembrane region" description="Helical" evidence="1">
    <location>
        <begin position="12"/>
        <end position="29"/>
    </location>
</feature>
<dbReference type="Pfam" id="PF07786">
    <property type="entry name" value="HGSNAT_cat"/>
    <property type="match status" value="1"/>
</dbReference>
<proteinExistence type="predicted"/>
<dbReference type="RefSeq" id="WP_309480972.1">
    <property type="nucleotide sequence ID" value="NZ_CP133720.1"/>
</dbReference>
<keyword evidence="1" id="KW-0812">Transmembrane</keyword>
<accession>A0ABY9RE20</accession>
<dbReference type="PANTHER" id="PTHR31061:SF24">
    <property type="entry name" value="LD22376P"/>
    <property type="match status" value="1"/>
</dbReference>
<keyword evidence="4" id="KW-1185">Reference proteome</keyword>
<dbReference type="Proteomes" id="UP001181355">
    <property type="component" value="Chromosome"/>
</dbReference>
<feature type="transmembrane region" description="Helical" evidence="1">
    <location>
        <begin position="87"/>
        <end position="106"/>
    </location>
</feature>